<reference evidence="2" key="1">
    <citation type="submission" date="2021-01" db="EMBL/GenBank/DDBJ databases">
        <authorList>
            <consortium name="Genoscope - CEA"/>
            <person name="William W."/>
        </authorList>
    </citation>
    <scope>NUCLEOTIDE SEQUENCE</scope>
</reference>
<gene>
    <name evidence="2" type="ORF">PSON_ATCC_30995.1.T1880052</name>
</gene>
<sequence>MIQFLNLFRQLLRCLIWNINIIWRNSSILYEKSPISYFILSDIIKTQLTYNLQTYFDVFGFAQIYFIEKKYQIFKVLLIQFFINSFQKNTNKSSQRKIEIISASSIITVWISLFIIHVNVIVISKIFYKIKCKFFSESEIENQLLVKLSFQYNIQLLSILLIFILYYHFRTLLQTLFTKYFYQLQLFFSLHWNYNISFSHLLYYLIRNTLLNANIKREKMRQFFERIELNQFPNIIKQFSQSKTIFMILLIFTFEFSIFQIGGITFLSISMILYLFKYVQLQDKSEYLKQLFVKLTFLQHLLV</sequence>
<evidence type="ECO:0000313" key="3">
    <source>
        <dbReference type="Proteomes" id="UP000692954"/>
    </source>
</evidence>
<protein>
    <recommendedName>
        <fullName evidence="4">Transmembrane protein</fullName>
    </recommendedName>
</protein>
<name>A0A8S1RJP3_9CILI</name>
<evidence type="ECO:0000313" key="2">
    <source>
        <dbReference type="EMBL" id="CAD8128418.1"/>
    </source>
</evidence>
<proteinExistence type="predicted"/>
<evidence type="ECO:0000256" key="1">
    <source>
        <dbReference type="SAM" id="Phobius"/>
    </source>
</evidence>
<keyword evidence="1" id="KW-0812">Transmembrane</keyword>
<accession>A0A8S1RJP3</accession>
<keyword evidence="1" id="KW-1133">Transmembrane helix</keyword>
<dbReference type="EMBL" id="CAJJDN010000188">
    <property type="protein sequence ID" value="CAD8128418.1"/>
    <property type="molecule type" value="Genomic_DNA"/>
</dbReference>
<dbReference type="AlphaFoldDB" id="A0A8S1RJP3"/>
<organism evidence="2 3">
    <name type="scientific">Paramecium sonneborni</name>
    <dbReference type="NCBI Taxonomy" id="65129"/>
    <lineage>
        <taxon>Eukaryota</taxon>
        <taxon>Sar</taxon>
        <taxon>Alveolata</taxon>
        <taxon>Ciliophora</taxon>
        <taxon>Intramacronucleata</taxon>
        <taxon>Oligohymenophorea</taxon>
        <taxon>Peniculida</taxon>
        <taxon>Parameciidae</taxon>
        <taxon>Paramecium</taxon>
    </lineage>
</organism>
<feature type="transmembrane region" description="Helical" evidence="1">
    <location>
        <begin position="148"/>
        <end position="169"/>
    </location>
</feature>
<feature type="transmembrane region" description="Helical" evidence="1">
    <location>
        <begin position="181"/>
        <end position="206"/>
    </location>
</feature>
<feature type="transmembrane region" description="Helical" evidence="1">
    <location>
        <begin position="100"/>
        <end position="128"/>
    </location>
</feature>
<keyword evidence="1" id="KW-0472">Membrane</keyword>
<comment type="caution">
    <text evidence="2">The sequence shown here is derived from an EMBL/GenBank/DDBJ whole genome shotgun (WGS) entry which is preliminary data.</text>
</comment>
<feature type="transmembrane region" description="Helical" evidence="1">
    <location>
        <begin position="245"/>
        <end position="276"/>
    </location>
</feature>
<dbReference type="Proteomes" id="UP000692954">
    <property type="component" value="Unassembled WGS sequence"/>
</dbReference>
<keyword evidence="3" id="KW-1185">Reference proteome</keyword>
<evidence type="ECO:0008006" key="4">
    <source>
        <dbReference type="Google" id="ProtNLM"/>
    </source>
</evidence>